<feature type="non-terminal residue" evidence="2">
    <location>
        <position position="1"/>
    </location>
</feature>
<accession>A0A381U274</accession>
<name>A0A381U274_9ZZZZ</name>
<organism evidence="2">
    <name type="scientific">marine metagenome</name>
    <dbReference type="NCBI Taxonomy" id="408172"/>
    <lineage>
        <taxon>unclassified sequences</taxon>
        <taxon>metagenomes</taxon>
        <taxon>ecological metagenomes</taxon>
    </lineage>
</organism>
<dbReference type="SUPFAM" id="SSF53756">
    <property type="entry name" value="UDP-Glycosyltransferase/glycogen phosphorylase"/>
    <property type="match status" value="1"/>
</dbReference>
<sequence>VTDFCINGRFLTQPISGVQRVARQLCRALARSPAKDSFSLVIPPGAEAEADRIGLPFEIAGGASDAPLGGVLWENRALAKAARGRYLINLTNRFPVALKRGAVLMHDAHVFDLPSTYTPVFGSFYRGLYRWAVTRNLDLVTVSEFSRARLSQALGVDSDRWTIIKSGIDHILEPE</sequence>
<dbReference type="EMBL" id="UINC01005503">
    <property type="protein sequence ID" value="SVA21738.1"/>
    <property type="molecule type" value="Genomic_DNA"/>
</dbReference>
<dbReference type="InterPro" id="IPR028098">
    <property type="entry name" value="Glyco_trans_4-like_N"/>
</dbReference>
<protein>
    <recommendedName>
        <fullName evidence="1">Glycosyltransferase subfamily 4-like N-terminal domain-containing protein</fullName>
    </recommendedName>
</protein>
<feature type="non-terminal residue" evidence="2">
    <location>
        <position position="175"/>
    </location>
</feature>
<gene>
    <name evidence="2" type="ORF">METZ01_LOCUS74592</name>
</gene>
<evidence type="ECO:0000313" key="2">
    <source>
        <dbReference type="EMBL" id="SVA21738.1"/>
    </source>
</evidence>
<dbReference type="AlphaFoldDB" id="A0A381U274"/>
<proteinExistence type="predicted"/>
<dbReference type="Pfam" id="PF13439">
    <property type="entry name" value="Glyco_transf_4"/>
    <property type="match status" value="1"/>
</dbReference>
<evidence type="ECO:0000259" key="1">
    <source>
        <dbReference type="Pfam" id="PF13439"/>
    </source>
</evidence>
<feature type="domain" description="Glycosyltransferase subfamily 4-like N-terminal" evidence="1">
    <location>
        <begin position="15"/>
        <end position="170"/>
    </location>
</feature>
<reference evidence="2" key="1">
    <citation type="submission" date="2018-05" db="EMBL/GenBank/DDBJ databases">
        <authorList>
            <person name="Lanie J.A."/>
            <person name="Ng W.-L."/>
            <person name="Kazmierczak K.M."/>
            <person name="Andrzejewski T.M."/>
            <person name="Davidsen T.M."/>
            <person name="Wayne K.J."/>
            <person name="Tettelin H."/>
            <person name="Glass J.I."/>
            <person name="Rusch D."/>
            <person name="Podicherti R."/>
            <person name="Tsui H.-C.T."/>
            <person name="Winkler M.E."/>
        </authorList>
    </citation>
    <scope>NUCLEOTIDE SEQUENCE</scope>
</reference>